<dbReference type="RefSeq" id="WP_216064519.1">
    <property type="nucleotide sequence ID" value="NZ_JAHKPP010000031.1"/>
</dbReference>
<dbReference type="PANTHER" id="PTHR37528">
    <property type="entry name" value="UPF0149 PROTEIN YGFB"/>
    <property type="match status" value="1"/>
</dbReference>
<name>A0AAW7X7L6_9GAMM</name>
<reference evidence="1" key="1">
    <citation type="submission" date="2023-07" db="EMBL/GenBank/DDBJ databases">
        <title>Genome content predicts the carbon catabolic preferences of heterotrophic bacteria.</title>
        <authorList>
            <person name="Gralka M."/>
        </authorList>
    </citation>
    <scope>NUCLEOTIDE SEQUENCE</scope>
    <source>
        <strain evidence="1">I3M17_2</strain>
    </source>
</reference>
<comment type="caution">
    <text evidence="1">The sequence shown here is derived from an EMBL/GenBank/DDBJ whole genome shotgun (WGS) entry which is preliminary data.</text>
</comment>
<gene>
    <name evidence="1" type="ORF">Q4521_14460</name>
</gene>
<evidence type="ECO:0000313" key="2">
    <source>
        <dbReference type="Proteomes" id="UP001169760"/>
    </source>
</evidence>
<protein>
    <submittedName>
        <fullName evidence="1">YecA family protein</fullName>
    </submittedName>
</protein>
<dbReference type="EMBL" id="JAUOPB010000010">
    <property type="protein sequence ID" value="MDO6423681.1"/>
    <property type="molecule type" value="Genomic_DNA"/>
</dbReference>
<evidence type="ECO:0000313" key="1">
    <source>
        <dbReference type="EMBL" id="MDO6423681.1"/>
    </source>
</evidence>
<dbReference type="PANTHER" id="PTHR37528:SF1">
    <property type="entry name" value="UPF0149 PROTEIN YGFB"/>
    <property type="match status" value="1"/>
</dbReference>
<accession>A0AAW7X7L6</accession>
<dbReference type="Proteomes" id="UP001169760">
    <property type="component" value="Unassembled WGS sequence"/>
</dbReference>
<dbReference type="InterPro" id="IPR011978">
    <property type="entry name" value="YgfB-like"/>
</dbReference>
<organism evidence="1 2">
    <name type="scientific">Saccharophagus degradans</name>
    <dbReference type="NCBI Taxonomy" id="86304"/>
    <lineage>
        <taxon>Bacteria</taxon>
        <taxon>Pseudomonadati</taxon>
        <taxon>Pseudomonadota</taxon>
        <taxon>Gammaproteobacteria</taxon>
        <taxon>Cellvibrionales</taxon>
        <taxon>Cellvibrionaceae</taxon>
        <taxon>Saccharophagus</taxon>
    </lineage>
</organism>
<sequence>MSNLFDFAFLNDQMLSMGAVNSVSELQGLLCGYLSGKQAKVGPEAVLDTAAWRTLAVEYMELADFDLEEDRLALFDLLLEKTRNALVDTQLGFQPLLPSDDVGIVRRAEELGAWCTGFLHGLGRSGLEGSDAFSTDAADAIKDLAHIAQISAEVDELEENEVYWFELVEYVKVAVLCVYSELAAKAPKPAGDAGLVH</sequence>
<dbReference type="AlphaFoldDB" id="A0AAW7X7L6"/>
<proteinExistence type="predicted"/>
<dbReference type="Pfam" id="PF03695">
    <property type="entry name" value="UPF0149"/>
    <property type="match status" value="1"/>
</dbReference>
<dbReference type="GO" id="GO:0005829">
    <property type="term" value="C:cytosol"/>
    <property type="evidence" value="ECO:0007669"/>
    <property type="project" value="TreeGrafter"/>
</dbReference>